<proteinExistence type="predicted"/>
<dbReference type="EMBL" id="CP011340">
    <property type="protein sequence ID" value="ALC21629.1"/>
    <property type="molecule type" value="Genomic_DNA"/>
</dbReference>
<name>A0A0M3QIJ9_STRPR</name>
<dbReference type="KEGG" id="spri:SPRI_3323"/>
<dbReference type="AlphaFoldDB" id="A0A0M3QIJ9"/>
<evidence type="ECO:0000313" key="2">
    <source>
        <dbReference type="EMBL" id="ALC21629.1"/>
    </source>
</evidence>
<organism evidence="2">
    <name type="scientific">Streptomyces pristinaespiralis</name>
    <dbReference type="NCBI Taxonomy" id="38300"/>
    <lineage>
        <taxon>Bacteria</taxon>
        <taxon>Bacillati</taxon>
        <taxon>Actinomycetota</taxon>
        <taxon>Actinomycetes</taxon>
        <taxon>Kitasatosporales</taxon>
        <taxon>Streptomycetaceae</taxon>
        <taxon>Streptomyces</taxon>
    </lineage>
</organism>
<dbReference type="Proteomes" id="UP000060513">
    <property type="component" value="Chromosome"/>
</dbReference>
<evidence type="ECO:0000256" key="1">
    <source>
        <dbReference type="SAM" id="MobiDB-lite"/>
    </source>
</evidence>
<reference evidence="2 3" key="1">
    <citation type="submission" date="2015-08" db="EMBL/GenBank/DDBJ databases">
        <title>Genome sequence of the pristinamycin over-producing bacterium Streptomyces pristinaespiralis HCCB10218.</title>
        <authorList>
            <person name="Tian J."/>
            <person name="Yang J."/>
            <person name="Li L."/>
            <person name="Ruan L."/>
            <person name="Wei W."/>
            <person name="Zheng G."/>
            <person name="Wei Z."/>
            <person name="Yang S."/>
            <person name="Ge M."/>
            <person name="Jiang W."/>
            <person name="Lu Y."/>
        </authorList>
    </citation>
    <scope>NUCLEOTIDE SEQUENCE [LARGE SCALE GENOMIC DNA]</scope>
    <source>
        <strain evidence="2 3">HCCB 10218</strain>
    </source>
</reference>
<accession>A0A0M3QIJ9</accession>
<evidence type="ECO:0000313" key="3">
    <source>
        <dbReference type="Proteomes" id="UP000060513"/>
    </source>
</evidence>
<feature type="region of interest" description="Disordered" evidence="1">
    <location>
        <begin position="1"/>
        <end position="39"/>
    </location>
</feature>
<protein>
    <submittedName>
        <fullName evidence="2">Uncharacterized protein</fullName>
    </submittedName>
</protein>
<gene>
    <name evidence="2" type="ORF">SPRI_3323</name>
</gene>
<dbReference type="PATRIC" id="fig|38300.4.peg.3492"/>
<feature type="compositionally biased region" description="Polar residues" evidence="1">
    <location>
        <begin position="1"/>
        <end position="11"/>
    </location>
</feature>
<sequence length="39" mass="3869">MPPNSKSTPTEPVTGAPGRPADTRGHLAAAGPDFAVVTP</sequence>